<dbReference type="PRINTS" id="PR00111">
    <property type="entry name" value="ABHYDROLASE"/>
</dbReference>
<dbReference type="InterPro" id="IPR000639">
    <property type="entry name" value="Epox_hydrolase-like"/>
</dbReference>
<dbReference type="InterPro" id="IPR050266">
    <property type="entry name" value="AB_hydrolase_sf"/>
</dbReference>
<dbReference type="PANTHER" id="PTHR43798:SF29">
    <property type="entry name" value="AB HYDROLASE-1 DOMAIN-CONTAINING PROTEIN"/>
    <property type="match status" value="1"/>
</dbReference>
<evidence type="ECO:0000313" key="3">
    <source>
        <dbReference type="Proteomes" id="UP001178148"/>
    </source>
</evidence>
<dbReference type="EMBL" id="JASXSV010000012">
    <property type="protein sequence ID" value="MDP0589299.1"/>
    <property type="molecule type" value="Genomic_DNA"/>
</dbReference>
<proteinExistence type="predicted"/>
<comment type="caution">
    <text evidence="2">The sequence shown here is derived from an EMBL/GenBank/DDBJ whole genome shotgun (WGS) entry which is preliminary data.</text>
</comment>
<dbReference type="Pfam" id="PF00561">
    <property type="entry name" value="Abhydrolase_1"/>
    <property type="match status" value="1"/>
</dbReference>
<gene>
    <name evidence="2" type="ORF">QS748_08965</name>
</gene>
<feature type="domain" description="AB hydrolase-1" evidence="1">
    <location>
        <begin position="20"/>
        <end position="253"/>
    </location>
</feature>
<dbReference type="Proteomes" id="UP001178148">
    <property type="component" value="Unassembled WGS sequence"/>
</dbReference>
<dbReference type="SUPFAM" id="SSF53474">
    <property type="entry name" value="alpha/beta-Hydrolases"/>
    <property type="match status" value="1"/>
</dbReference>
<dbReference type="InterPro" id="IPR000073">
    <property type="entry name" value="AB_hydrolase_1"/>
</dbReference>
<evidence type="ECO:0000313" key="2">
    <source>
        <dbReference type="EMBL" id="MDP0589299.1"/>
    </source>
</evidence>
<accession>A0AA90NLL9</accession>
<reference evidence="2 3" key="1">
    <citation type="journal article" date="2023" name="bioRxiv">
        <title>An intranuclear bacterial parasite of deep-sea mussels expresses apoptosis inhibitors acquired from its host.</title>
        <authorList>
            <person name="Gonzalez Porras M.A."/>
            <person name="Assie A."/>
            <person name="Tietjen M."/>
            <person name="Violette M."/>
            <person name="Kleiner M."/>
            <person name="Gruber-Vodicka H."/>
            <person name="Dubilier N."/>
            <person name="Leisch N."/>
        </authorList>
    </citation>
    <scope>NUCLEOTIDE SEQUENCE [LARGE SCALE GENOMIC DNA]</scope>
    <source>
        <strain evidence="2">IAP13</strain>
    </source>
</reference>
<dbReference type="Gene3D" id="3.40.50.1820">
    <property type="entry name" value="alpha/beta hydrolase"/>
    <property type="match status" value="1"/>
</dbReference>
<protein>
    <submittedName>
        <fullName evidence="2">Alpha/beta fold hydrolase</fullName>
    </submittedName>
</protein>
<evidence type="ECO:0000259" key="1">
    <source>
        <dbReference type="Pfam" id="PF00561"/>
    </source>
</evidence>
<keyword evidence="2" id="KW-0378">Hydrolase</keyword>
<name>A0AA90NLL9_9GAMM</name>
<sequence>MPNIIINNQTLHYLDQGKGPVLLFGHSYLWSSSMWKQQITEFSKEYRCIAPDLWGHGSSGALNEIPSIQSLADDHWALLQALKIERCSLIGLSVGGMWGVQLALDHPREIEKLVIMDSFVGVEASGAQQRYLQMLDIVEQANSIPLPLIQQLIPMFLSGITLDSQPSIAEAFRQSLISLPTENIQTIISIGRCIFKRKDRMEVLSELKMPVLVLVGELDQPRPPHESKQMAHVIENAEFNIIAKAGHISALEQPNAVNKLLRAFLALSYNIK</sequence>
<keyword evidence="3" id="KW-1185">Reference proteome</keyword>
<organism evidence="2 3">
    <name type="scientific">Candidatus Endonucleibacter bathymodioli</name>
    <dbReference type="NCBI Taxonomy" id="539814"/>
    <lineage>
        <taxon>Bacteria</taxon>
        <taxon>Pseudomonadati</taxon>
        <taxon>Pseudomonadota</taxon>
        <taxon>Gammaproteobacteria</taxon>
        <taxon>Oceanospirillales</taxon>
        <taxon>Endozoicomonadaceae</taxon>
        <taxon>Candidatus Endonucleibacter</taxon>
    </lineage>
</organism>
<dbReference type="GO" id="GO:0016787">
    <property type="term" value="F:hydrolase activity"/>
    <property type="evidence" value="ECO:0007669"/>
    <property type="project" value="UniProtKB-KW"/>
</dbReference>
<dbReference type="PANTHER" id="PTHR43798">
    <property type="entry name" value="MONOACYLGLYCEROL LIPASE"/>
    <property type="match status" value="1"/>
</dbReference>
<dbReference type="InterPro" id="IPR029058">
    <property type="entry name" value="AB_hydrolase_fold"/>
</dbReference>
<dbReference type="PRINTS" id="PR00412">
    <property type="entry name" value="EPOXHYDRLASE"/>
</dbReference>
<dbReference type="AlphaFoldDB" id="A0AA90NLL9"/>